<feature type="compositionally biased region" description="Basic and acidic residues" evidence="1">
    <location>
        <begin position="141"/>
        <end position="150"/>
    </location>
</feature>
<comment type="caution">
    <text evidence="2">The sequence shown here is derived from an EMBL/GenBank/DDBJ whole genome shotgun (WGS) entry which is preliminary data.</text>
</comment>
<name>A0ABQ4YF00_9ASTR</name>
<feature type="compositionally biased region" description="Polar residues" evidence="1">
    <location>
        <begin position="196"/>
        <end position="206"/>
    </location>
</feature>
<feature type="region of interest" description="Disordered" evidence="1">
    <location>
        <begin position="141"/>
        <end position="270"/>
    </location>
</feature>
<feature type="compositionally biased region" description="Polar residues" evidence="1">
    <location>
        <begin position="168"/>
        <end position="183"/>
    </location>
</feature>
<keyword evidence="3" id="KW-1185">Reference proteome</keyword>
<proteinExistence type="predicted"/>
<dbReference type="EMBL" id="BQNB010010367">
    <property type="protein sequence ID" value="GJS76320.1"/>
    <property type="molecule type" value="Genomic_DNA"/>
</dbReference>
<protein>
    <submittedName>
        <fullName evidence="2">Uncharacterized protein</fullName>
    </submittedName>
</protein>
<evidence type="ECO:0000313" key="3">
    <source>
        <dbReference type="Proteomes" id="UP001151760"/>
    </source>
</evidence>
<reference evidence="2" key="1">
    <citation type="journal article" date="2022" name="Int. J. Mol. Sci.">
        <title>Draft Genome of Tanacetum Coccineum: Genomic Comparison of Closely Related Tanacetum-Family Plants.</title>
        <authorList>
            <person name="Yamashiro T."/>
            <person name="Shiraishi A."/>
            <person name="Nakayama K."/>
            <person name="Satake H."/>
        </authorList>
    </citation>
    <scope>NUCLEOTIDE SEQUENCE</scope>
</reference>
<reference evidence="2" key="2">
    <citation type="submission" date="2022-01" db="EMBL/GenBank/DDBJ databases">
        <authorList>
            <person name="Yamashiro T."/>
            <person name="Shiraishi A."/>
            <person name="Satake H."/>
            <person name="Nakayama K."/>
        </authorList>
    </citation>
    <scope>NUCLEOTIDE SEQUENCE</scope>
</reference>
<evidence type="ECO:0000313" key="2">
    <source>
        <dbReference type="EMBL" id="GJS76320.1"/>
    </source>
</evidence>
<accession>A0ABQ4YF00</accession>
<organism evidence="2 3">
    <name type="scientific">Tanacetum coccineum</name>
    <dbReference type="NCBI Taxonomy" id="301880"/>
    <lineage>
        <taxon>Eukaryota</taxon>
        <taxon>Viridiplantae</taxon>
        <taxon>Streptophyta</taxon>
        <taxon>Embryophyta</taxon>
        <taxon>Tracheophyta</taxon>
        <taxon>Spermatophyta</taxon>
        <taxon>Magnoliopsida</taxon>
        <taxon>eudicotyledons</taxon>
        <taxon>Gunneridae</taxon>
        <taxon>Pentapetalae</taxon>
        <taxon>asterids</taxon>
        <taxon>campanulids</taxon>
        <taxon>Asterales</taxon>
        <taxon>Asteraceae</taxon>
        <taxon>Asteroideae</taxon>
        <taxon>Anthemideae</taxon>
        <taxon>Anthemidinae</taxon>
        <taxon>Tanacetum</taxon>
    </lineage>
</organism>
<feature type="compositionally biased region" description="Basic and acidic residues" evidence="1">
    <location>
        <begin position="236"/>
        <end position="251"/>
    </location>
</feature>
<evidence type="ECO:0000256" key="1">
    <source>
        <dbReference type="SAM" id="MobiDB-lite"/>
    </source>
</evidence>
<sequence>MEAKVVSMVTVPIYQASSSAPPLSTPVIDLSPPKPVSSTTQAPIFAATTTTTTTTLPLLPPPQQKRTTDSELVACVTTLEQKFSIFEQKSKTLDNMTQNLGSRMFKSGTYKSLPEHVALYEALEASMERANKDEFFLEKDKSCKRRRDDQDLPPSPDSDPSKKRIHTSDASGSTQPPTSQSLAWKTFDTREGPCGSSRQKSAPHSEQPTEDAPMPNTTHISNSKDTNSTHLLKIKPRPEWLKPIPEEDRPQTLEPDSSVPPNDLPEPENNWANALANSFKVLKKLSKSDLEGPAFKVAKAFHENIISLQFHMEECHQMLTDQVNLFNPEGHQLVPDVSKLLPLGGPPGQVTIQSQYFFNKDLEYLVSGDKGRRSILSISRPKAAQYLDFRLEELVLSLWIESECEYDIRAVYGISHWWFKRKEFYITRHSAPSDHNTVRLHMRILSVISLKTYERYGYTFLKEIVLRIADYKEYKIWKTGFKNIHPNYFEDLYLLHLQGIESYQTKLNLTQPDWDASNFLFKEDYTIVSKPRVVVYRDINDQKKMMRETKVHKFSDGTLNRILDKLDHMVKDFKLYEYNPGMETRIWSEDDRRRSKDFMEVIKRRLKIRRIFSSLESFIGGRLRDVNYRLIQRTKCFHPSDTQNIRVIPKYHNEDGNPARANIKQALSR</sequence>
<dbReference type="Proteomes" id="UP001151760">
    <property type="component" value="Unassembled WGS sequence"/>
</dbReference>
<gene>
    <name evidence="2" type="ORF">Tco_0726201</name>
</gene>
<feature type="compositionally biased region" description="Polar residues" evidence="1">
    <location>
        <begin position="215"/>
        <end position="230"/>
    </location>
</feature>